<proteinExistence type="predicted"/>
<protein>
    <submittedName>
        <fullName evidence="2">Methyltransferase</fullName>
    </submittedName>
</protein>
<dbReference type="InterPro" id="IPR029063">
    <property type="entry name" value="SAM-dependent_MTases_sf"/>
</dbReference>
<dbReference type="SUPFAM" id="SSF53335">
    <property type="entry name" value="S-adenosyl-L-methionine-dependent methyltransferases"/>
    <property type="match status" value="1"/>
</dbReference>
<evidence type="ECO:0000259" key="1">
    <source>
        <dbReference type="Pfam" id="PF13679"/>
    </source>
</evidence>
<dbReference type="InterPro" id="IPR025714">
    <property type="entry name" value="Methyltranfer_dom"/>
</dbReference>
<keyword evidence="2" id="KW-0808">Transferase</keyword>
<gene>
    <name evidence="2" type="ORF">AM1BK_42650</name>
</gene>
<dbReference type="GO" id="GO:0032259">
    <property type="term" value="P:methylation"/>
    <property type="evidence" value="ECO:0007669"/>
    <property type="project" value="UniProtKB-KW"/>
</dbReference>
<comment type="caution">
    <text evidence="2">The sequence shown here is derived from an EMBL/GenBank/DDBJ whole genome shotgun (WGS) entry which is preliminary data.</text>
</comment>
<dbReference type="Pfam" id="PF13679">
    <property type="entry name" value="Methyltransf_32"/>
    <property type="match status" value="1"/>
</dbReference>
<accession>A0ABQ3N9Z7</accession>
<dbReference type="GO" id="GO:0008168">
    <property type="term" value="F:methyltransferase activity"/>
    <property type="evidence" value="ECO:0007669"/>
    <property type="project" value="UniProtKB-KW"/>
</dbReference>
<keyword evidence="3" id="KW-1185">Reference proteome</keyword>
<sequence length="206" mass="24689">MKEHYYDKLLNINTRGDRLEGTVKKPRRYYPYEPTPYSALEILFENYEVNRSDSIVDFGCGKGRLNFYIHYFFHAAVTGIEMNETLYQEALENSKMYGRKTKSRLEGIQFHCCLAEEYQIASSDNRFYFFNPFSIQVFRSIINNILVSVEEAEREIELILYYPSQDYIYFLENETSFELKKEIILPHDYLRDSNERFLLYRLGKVI</sequence>
<name>A0ABQ3N9Z7_9BACI</name>
<feature type="domain" description="Methyltransferase" evidence="1">
    <location>
        <begin position="46"/>
        <end position="103"/>
    </location>
</feature>
<dbReference type="Proteomes" id="UP000637074">
    <property type="component" value="Unassembled WGS sequence"/>
</dbReference>
<dbReference type="RefSeq" id="WP_191276357.1">
    <property type="nucleotide sequence ID" value="NZ_BNDS01000027.1"/>
</dbReference>
<organism evidence="2 3">
    <name type="scientific">Neobacillus kokaensis</name>
    <dbReference type="NCBI Taxonomy" id="2759023"/>
    <lineage>
        <taxon>Bacteria</taxon>
        <taxon>Bacillati</taxon>
        <taxon>Bacillota</taxon>
        <taxon>Bacilli</taxon>
        <taxon>Bacillales</taxon>
        <taxon>Bacillaceae</taxon>
        <taxon>Neobacillus</taxon>
    </lineage>
</organism>
<keyword evidence="2" id="KW-0489">Methyltransferase</keyword>
<dbReference type="Gene3D" id="3.40.50.150">
    <property type="entry name" value="Vaccinia Virus protein VP39"/>
    <property type="match status" value="1"/>
</dbReference>
<reference evidence="2 3" key="1">
    <citation type="journal article" date="2022" name="Int. J. Syst. Evol. Microbiol.">
        <title>Neobacillus kokaensis sp. nov., isolated from soil.</title>
        <authorList>
            <person name="Yuki K."/>
            <person name="Matsubara H."/>
            <person name="Yamaguchi S."/>
        </authorList>
    </citation>
    <scope>NUCLEOTIDE SEQUENCE [LARGE SCALE GENOMIC DNA]</scope>
    <source>
        <strain evidence="2 3">LOB 377</strain>
    </source>
</reference>
<evidence type="ECO:0000313" key="3">
    <source>
        <dbReference type="Proteomes" id="UP000637074"/>
    </source>
</evidence>
<dbReference type="EMBL" id="BNDS01000027">
    <property type="protein sequence ID" value="GHI00723.1"/>
    <property type="molecule type" value="Genomic_DNA"/>
</dbReference>
<evidence type="ECO:0000313" key="2">
    <source>
        <dbReference type="EMBL" id="GHI00723.1"/>
    </source>
</evidence>